<evidence type="ECO:0000313" key="8">
    <source>
        <dbReference type="EMBL" id="PWH86208.1"/>
    </source>
</evidence>
<dbReference type="PROSITE" id="PS51471">
    <property type="entry name" value="FE2OG_OXY"/>
    <property type="match status" value="1"/>
</dbReference>
<evidence type="ECO:0000256" key="4">
    <source>
        <dbReference type="ARBA" id="ARBA00022964"/>
    </source>
</evidence>
<dbReference type="GO" id="GO:0071456">
    <property type="term" value="P:cellular response to hypoxia"/>
    <property type="evidence" value="ECO:0007669"/>
    <property type="project" value="TreeGrafter"/>
</dbReference>
<dbReference type="SMART" id="SM00702">
    <property type="entry name" value="P4Hc"/>
    <property type="match status" value="1"/>
</dbReference>
<dbReference type="Gene3D" id="2.60.120.620">
    <property type="entry name" value="q2cbj1_9rhob like domain"/>
    <property type="match status" value="1"/>
</dbReference>
<name>A0A2U2XEH5_9FLAO</name>
<dbReference type="Proteomes" id="UP000245370">
    <property type="component" value="Unassembled WGS sequence"/>
</dbReference>
<dbReference type="AlphaFoldDB" id="A0A2U2XEH5"/>
<keyword evidence="2" id="KW-0479">Metal-binding</keyword>
<keyword evidence="4" id="KW-0223">Dioxygenase</keyword>
<dbReference type="PANTHER" id="PTHR12907">
    <property type="entry name" value="EGL NINE HOMOLOG-RELATED"/>
    <property type="match status" value="1"/>
</dbReference>
<evidence type="ECO:0000256" key="5">
    <source>
        <dbReference type="ARBA" id="ARBA00023002"/>
    </source>
</evidence>
<keyword evidence="5" id="KW-0560">Oxidoreductase</keyword>
<reference evidence="8 9" key="2">
    <citation type="submission" date="2018-05" db="EMBL/GenBank/DDBJ databases">
        <authorList>
            <person name="Lanie J.A."/>
            <person name="Ng W.-L."/>
            <person name="Kazmierczak K.M."/>
            <person name="Andrzejewski T.M."/>
            <person name="Davidsen T.M."/>
            <person name="Wayne K.J."/>
            <person name="Tettelin H."/>
            <person name="Glass J.I."/>
            <person name="Rusch D."/>
            <person name="Podicherti R."/>
            <person name="Tsui H.-C.T."/>
            <person name="Winkler M.E."/>
        </authorList>
    </citation>
    <scope>NUCLEOTIDE SEQUENCE [LARGE SCALE GENOMIC DNA]</scope>
    <source>
        <strain evidence="8 9">C305</strain>
    </source>
</reference>
<proteinExistence type="predicted"/>
<feature type="domain" description="Fe2OG dioxygenase" evidence="7">
    <location>
        <begin position="92"/>
        <end position="188"/>
    </location>
</feature>
<evidence type="ECO:0000256" key="2">
    <source>
        <dbReference type="ARBA" id="ARBA00022723"/>
    </source>
</evidence>
<dbReference type="InterPro" id="IPR006620">
    <property type="entry name" value="Pro_4_hyd_alph"/>
</dbReference>
<comment type="cofactor">
    <cofactor evidence="1">
        <name>L-ascorbate</name>
        <dbReference type="ChEBI" id="CHEBI:38290"/>
    </cofactor>
</comment>
<dbReference type="EMBL" id="QFRJ01000003">
    <property type="protein sequence ID" value="PWH86208.1"/>
    <property type="molecule type" value="Genomic_DNA"/>
</dbReference>
<keyword evidence="3" id="KW-0847">Vitamin C</keyword>
<sequence>MDLLAQQDYVIIDNFFNAEKLNAAHHFFNQKQEEGEFKKAAIGAAGTEKIIREIRGDYTYWLERGRDIELQPIFEVLDEVKSVFNRLLFLSLADYEFHLAHYPQGSFYKKHLDQFEGRKNRMISVIIYLNKGWKTGDGGELRIFPEGEEPMDIAPLENRCIMFRSDTLFHEVLTSNTSRKSITGWMLYQPAVLPYIVL</sequence>
<dbReference type="InterPro" id="IPR044862">
    <property type="entry name" value="Pro_4_hyd_alph_FE2OG_OXY"/>
</dbReference>
<comment type="caution">
    <text evidence="8">The sequence shown here is derived from an EMBL/GenBank/DDBJ whole genome shotgun (WGS) entry which is preliminary data.</text>
</comment>
<dbReference type="Pfam" id="PF13640">
    <property type="entry name" value="2OG-FeII_Oxy_3"/>
    <property type="match status" value="1"/>
</dbReference>
<reference evidence="8 9" key="1">
    <citation type="submission" date="2018-05" db="EMBL/GenBank/DDBJ databases">
        <title>Brumimicrobium oceani sp. nov., isolated from coastal sediment.</title>
        <authorList>
            <person name="Kou Y."/>
        </authorList>
    </citation>
    <scope>NUCLEOTIDE SEQUENCE [LARGE SCALE GENOMIC DNA]</scope>
    <source>
        <strain evidence="8 9">C305</strain>
    </source>
</reference>
<gene>
    <name evidence="8" type="ORF">DIT68_05705</name>
</gene>
<keyword evidence="6" id="KW-0408">Iron</keyword>
<evidence type="ECO:0000256" key="6">
    <source>
        <dbReference type="ARBA" id="ARBA00023004"/>
    </source>
</evidence>
<accession>A0A2U2XEH5</accession>
<keyword evidence="9" id="KW-1185">Reference proteome</keyword>
<dbReference type="InterPro" id="IPR005123">
    <property type="entry name" value="Oxoglu/Fe-dep_dioxygenase_dom"/>
</dbReference>
<organism evidence="8 9">
    <name type="scientific">Brumimicrobium oceani</name>
    <dbReference type="NCBI Taxonomy" id="2100725"/>
    <lineage>
        <taxon>Bacteria</taxon>
        <taxon>Pseudomonadati</taxon>
        <taxon>Bacteroidota</taxon>
        <taxon>Flavobacteriia</taxon>
        <taxon>Flavobacteriales</taxon>
        <taxon>Crocinitomicaceae</taxon>
        <taxon>Brumimicrobium</taxon>
    </lineage>
</organism>
<evidence type="ECO:0000259" key="7">
    <source>
        <dbReference type="PROSITE" id="PS51471"/>
    </source>
</evidence>
<evidence type="ECO:0000256" key="3">
    <source>
        <dbReference type="ARBA" id="ARBA00022896"/>
    </source>
</evidence>
<dbReference type="GO" id="GO:0031543">
    <property type="term" value="F:peptidyl-proline dioxygenase activity"/>
    <property type="evidence" value="ECO:0007669"/>
    <property type="project" value="TreeGrafter"/>
</dbReference>
<dbReference type="PANTHER" id="PTHR12907:SF26">
    <property type="entry name" value="HIF PROLYL HYDROXYLASE, ISOFORM C"/>
    <property type="match status" value="1"/>
</dbReference>
<dbReference type="OrthoDB" id="9783171at2"/>
<evidence type="ECO:0000256" key="1">
    <source>
        <dbReference type="ARBA" id="ARBA00001961"/>
    </source>
</evidence>
<protein>
    <submittedName>
        <fullName evidence="8">2OG-Fe(II) oxygenase</fullName>
    </submittedName>
</protein>
<evidence type="ECO:0000313" key="9">
    <source>
        <dbReference type="Proteomes" id="UP000245370"/>
    </source>
</evidence>
<dbReference type="GO" id="GO:0031418">
    <property type="term" value="F:L-ascorbic acid binding"/>
    <property type="evidence" value="ECO:0007669"/>
    <property type="project" value="UniProtKB-KW"/>
</dbReference>
<dbReference type="InterPro" id="IPR051559">
    <property type="entry name" value="HIF_prolyl_hydroxylases"/>
</dbReference>
<dbReference type="GO" id="GO:0008198">
    <property type="term" value="F:ferrous iron binding"/>
    <property type="evidence" value="ECO:0007669"/>
    <property type="project" value="TreeGrafter"/>
</dbReference>